<sequence length="83" mass="9611">MSTARREALKHTRTIFLSDGQPHYENLSILPELWWVSVKLSMKDRLLADEELMDVVVERCQSTSTCRSLSSMPFLSVPLWNKT</sequence>
<dbReference type="AlphaFoldDB" id="A0A7T6XL60"/>
<gene>
    <name evidence="1" type="ORF">Pdw03_7082</name>
</gene>
<evidence type="ECO:0000313" key="2">
    <source>
        <dbReference type="Proteomes" id="UP000595662"/>
    </source>
</evidence>
<reference evidence="1 2" key="1">
    <citation type="submission" date="2020-08" db="EMBL/GenBank/DDBJ databases">
        <title>The completed genome sequence of the pathogenic ascomycete fungus Penicillium digitatum.</title>
        <authorList>
            <person name="Wang M."/>
        </authorList>
    </citation>
    <scope>NUCLEOTIDE SEQUENCE [LARGE SCALE GENOMIC DNA]</scope>
    <source>
        <strain evidence="1 2">PdW03</strain>
    </source>
</reference>
<organism evidence="1 2">
    <name type="scientific">Penicillium digitatum</name>
    <name type="common">Green mold</name>
    <dbReference type="NCBI Taxonomy" id="36651"/>
    <lineage>
        <taxon>Eukaryota</taxon>
        <taxon>Fungi</taxon>
        <taxon>Dikarya</taxon>
        <taxon>Ascomycota</taxon>
        <taxon>Pezizomycotina</taxon>
        <taxon>Eurotiomycetes</taxon>
        <taxon>Eurotiomycetidae</taxon>
        <taxon>Eurotiales</taxon>
        <taxon>Aspergillaceae</taxon>
        <taxon>Penicillium</taxon>
    </lineage>
</organism>
<dbReference type="RefSeq" id="XP_065956634.1">
    <property type="nucleotide sequence ID" value="XM_066101551.1"/>
</dbReference>
<dbReference type="EMBL" id="CP060775">
    <property type="protein sequence ID" value="QQK43181.1"/>
    <property type="molecule type" value="Genomic_DNA"/>
</dbReference>
<dbReference type="GeneID" id="90952934"/>
<name>A0A7T6XL60_PENDI</name>
<evidence type="ECO:0000313" key="1">
    <source>
        <dbReference type="EMBL" id="QQK43181.1"/>
    </source>
</evidence>
<protein>
    <submittedName>
        <fullName evidence="1">Uncharacterized protein</fullName>
    </submittedName>
</protein>
<dbReference type="Proteomes" id="UP000595662">
    <property type="component" value="Chromosome 2"/>
</dbReference>
<proteinExistence type="predicted"/>
<accession>A0A7T6XL60</accession>